<gene>
    <name evidence="7" type="ORF">LCGC14_1120510</name>
</gene>
<proteinExistence type="predicted"/>
<evidence type="ECO:0000313" key="7">
    <source>
        <dbReference type="EMBL" id="KKN02161.1"/>
    </source>
</evidence>
<dbReference type="GO" id="GO:0016787">
    <property type="term" value="F:hydrolase activity"/>
    <property type="evidence" value="ECO:0007669"/>
    <property type="project" value="UniProtKB-KW"/>
</dbReference>
<feature type="transmembrane region" description="Helical" evidence="5">
    <location>
        <begin position="60"/>
        <end position="84"/>
    </location>
</feature>
<comment type="caution">
    <text evidence="7">The sequence shown here is derived from an EMBL/GenBank/DDBJ whole genome shotgun (WGS) entry which is preliminary data.</text>
</comment>
<sequence>MKFEEIRLRTLFVILVGIVCYGIALFMEFNPWIPALAGCWIATIIIAVERKLSKISVKGLIIGVLGLGGGVIIANLIAYPILWIVPLKSFSPFILFLINLIFATIGLAVSLKRKEEIANFLFRFTGKKITAATGKYKILDTSVIIDGRIVDLCETGFIEGVLVIPHFVLTELQQIADSSSSTKRTRGRRGLDIVHRLQNQETVPVEIVDTDFPDIVEVDSKLLQLAKVMKGLVITNDYNLKKVAKIKDVEVLNINEIATALKPILLPGEALRINILKEGENPNQGIAYLEDGTMVVVEKGKKYIGREIEIIVTSVLQTTTGKMIFTELKQEANKSKIKVKRVRAKGQTK</sequence>
<dbReference type="InterPro" id="IPR052041">
    <property type="entry name" value="Nucleic_acid_metab_PIN/TRAM"/>
</dbReference>
<keyword evidence="2" id="KW-0540">Nuclease</keyword>
<dbReference type="SMART" id="SM00670">
    <property type="entry name" value="PINc"/>
    <property type="match status" value="1"/>
</dbReference>
<evidence type="ECO:0000256" key="4">
    <source>
        <dbReference type="ARBA" id="ARBA00022842"/>
    </source>
</evidence>
<keyword evidence="4" id="KW-0460">Magnesium</keyword>
<dbReference type="PANTHER" id="PTHR11603">
    <property type="entry name" value="AAA FAMILY ATPASE"/>
    <property type="match status" value="1"/>
</dbReference>
<dbReference type="Pfam" id="PF01938">
    <property type="entry name" value="TRAM"/>
    <property type="match status" value="1"/>
</dbReference>
<keyword evidence="5" id="KW-0812">Transmembrane</keyword>
<dbReference type="PANTHER" id="PTHR11603:SF147">
    <property type="entry name" value="MEMBRANE PROTEIN"/>
    <property type="match status" value="1"/>
</dbReference>
<dbReference type="CDD" id="cd09877">
    <property type="entry name" value="PIN_YacL-like"/>
    <property type="match status" value="1"/>
</dbReference>
<feature type="transmembrane region" description="Helical" evidence="5">
    <location>
        <begin position="90"/>
        <end position="111"/>
    </location>
</feature>
<comment type="cofactor">
    <cofactor evidence="1">
        <name>Mg(2+)</name>
        <dbReference type="ChEBI" id="CHEBI:18420"/>
    </cofactor>
</comment>
<feature type="domain" description="TRAM" evidence="6">
    <location>
        <begin position="264"/>
        <end position="325"/>
    </location>
</feature>
<feature type="transmembrane region" description="Helical" evidence="5">
    <location>
        <begin position="7"/>
        <end position="26"/>
    </location>
</feature>
<accession>A0A0F9PM88</accession>
<keyword evidence="5" id="KW-1133">Transmembrane helix</keyword>
<dbReference type="GO" id="GO:0004518">
    <property type="term" value="F:nuclease activity"/>
    <property type="evidence" value="ECO:0007669"/>
    <property type="project" value="UniProtKB-KW"/>
</dbReference>
<keyword evidence="5" id="KW-0472">Membrane</keyword>
<keyword evidence="3" id="KW-0378">Hydrolase</keyword>
<dbReference type="PROSITE" id="PS50926">
    <property type="entry name" value="TRAM"/>
    <property type="match status" value="1"/>
</dbReference>
<dbReference type="InterPro" id="IPR029060">
    <property type="entry name" value="PIN-like_dom_sf"/>
</dbReference>
<reference evidence="7" key="1">
    <citation type="journal article" date="2015" name="Nature">
        <title>Complex archaea that bridge the gap between prokaryotes and eukaryotes.</title>
        <authorList>
            <person name="Spang A."/>
            <person name="Saw J.H."/>
            <person name="Jorgensen S.L."/>
            <person name="Zaremba-Niedzwiedzka K."/>
            <person name="Martijn J."/>
            <person name="Lind A.E."/>
            <person name="van Eijk R."/>
            <person name="Schleper C."/>
            <person name="Guy L."/>
            <person name="Ettema T.J."/>
        </authorList>
    </citation>
    <scope>NUCLEOTIDE SEQUENCE</scope>
</reference>
<evidence type="ECO:0000256" key="1">
    <source>
        <dbReference type="ARBA" id="ARBA00001946"/>
    </source>
</evidence>
<evidence type="ECO:0000259" key="6">
    <source>
        <dbReference type="PROSITE" id="PS50926"/>
    </source>
</evidence>
<dbReference type="Gene3D" id="3.40.50.1010">
    <property type="entry name" value="5'-nuclease"/>
    <property type="match status" value="1"/>
</dbReference>
<dbReference type="InterPro" id="IPR002716">
    <property type="entry name" value="PIN_dom"/>
</dbReference>
<protein>
    <recommendedName>
        <fullName evidence="6">TRAM domain-containing protein</fullName>
    </recommendedName>
</protein>
<name>A0A0F9PM88_9ZZZZ</name>
<evidence type="ECO:0000256" key="3">
    <source>
        <dbReference type="ARBA" id="ARBA00022801"/>
    </source>
</evidence>
<organism evidence="7">
    <name type="scientific">marine sediment metagenome</name>
    <dbReference type="NCBI Taxonomy" id="412755"/>
    <lineage>
        <taxon>unclassified sequences</taxon>
        <taxon>metagenomes</taxon>
        <taxon>ecological metagenomes</taxon>
    </lineage>
</organism>
<dbReference type="EMBL" id="LAZR01005178">
    <property type="protein sequence ID" value="KKN02161.1"/>
    <property type="molecule type" value="Genomic_DNA"/>
</dbReference>
<dbReference type="SUPFAM" id="SSF88723">
    <property type="entry name" value="PIN domain-like"/>
    <property type="match status" value="1"/>
</dbReference>
<evidence type="ECO:0000256" key="2">
    <source>
        <dbReference type="ARBA" id="ARBA00022722"/>
    </source>
</evidence>
<feature type="transmembrane region" description="Helical" evidence="5">
    <location>
        <begin position="32"/>
        <end position="48"/>
    </location>
</feature>
<evidence type="ECO:0000256" key="5">
    <source>
        <dbReference type="SAM" id="Phobius"/>
    </source>
</evidence>
<dbReference type="AlphaFoldDB" id="A0A0F9PM88"/>
<dbReference type="InterPro" id="IPR002792">
    <property type="entry name" value="TRAM_dom"/>
</dbReference>